<accession>A0A329R261</accession>
<keyword evidence="7" id="KW-1185">Reference proteome</keyword>
<dbReference type="GO" id="GO:0003677">
    <property type="term" value="F:DNA binding"/>
    <property type="evidence" value="ECO:0007669"/>
    <property type="project" value="UniProtKB-KW"/>
</dbReference>
<dbReference type="InterPro" id="IPR000835">
    <property type="entry name" value="HTH_MarR-typ"/>
</dbReference>
<evidence type="ECO:0000256" key="4">
    <source>
        <dbReference type="SAM" id="MobiDB-lite"/>
    </source>
</evidence>
<dbReference type="AlphaFoldDB" id="A0A329R261"/>
<evidence type="ECO:0000313" key="7">
    <source>
        <dbReference type="Proteomes" id="UP000250462"/>
    </source>
</evidence>
<keyword evidence="3" id="KW-0804">Transcription</keyword>
<protein>
    <submittedName>
        <fullName evidence="6">MarR family transcriptional regulator</fullName>
    </submittedName>
</protein>
<evidence type="ECO:0000256" key="2">
    <source>
        <dbReference type="ARBA" id="ARBA00023125"/>
    </source>
</evidence>
<dbReference type="CDD" id="cd00090">
    <property type="entry name" value="HTH_ARSR"/>
    <property type="match status" value="1"/>
</dbReference>
<dbReference type="PROSITE" id="PS50995">
    <property type="entry name" value="HTH_MARR_2"/>
    <property type="match status" value="1"/>
</dbReference>
<keyword evidence="2" id="KW-0238">DNA-binding</keyword>
<evidence type="ECO:0000256" key="3">
    <source>
        <dbReference type="ARBA" id="ARBA00023163"/>
    </source>
</evidence>
<dbReference type="InterPro" id="IPR011991">
    <property type="entry name" value="ArsR-like_HTH"/>
</dbReference>
<proteinExistence type="predicted"/>
<feature type="domain" description="HTH marR-type" evidence="5">
    <location>
        <begin position="31"/>
        <end position="167"/>
    </location>
</feature>
<feature type="region of interest" description="Disordered" evidence="4">
    <location>
        <begin position="1"/>
        <end position="32"/>
    </location>
</feature>
<dbReference type="GO" id="GO:0003700">
    <property type="term" value="F:DNA-binding transcription factor activity"/>
    <property type="evidence" value="ECO:0007669"/>
    <property type="project" value="InterPro"/>
</dbReference>
<evidence type="ECO:0000259" key="5">
    <source>
        <dbReference type="PROSITE" id="PS50995"/>
    </source>
</evidence>
<keyword evidence="1" id="KW-0805">Transcription regulation</keyword>
<dbReference type="InterPro" id="IPR036390">
    <property type="entry name" value="WH_DNA-bd_sf"/>
</dbReference>
<dbReference type="OrthoDB" id="3177763at2"/>
<organism evidence="6 7">
    <name type="scientific">Phytoactinopolyspora halophila</name>
    <dbReference type="NCBI Taxonomy" id="1981511"/>
    <lineage>
        <taxon>Bacteria</taxon>
        <taxon>Bacillati</taxon>
        <taxon>Actinomycetota</taxon>
        <taxon>Actinomycetes</taxon>
        <taxon>Jiangellales</taxon>
        <taxon>Jiangellaceae</taxon>
        <taxon>Phytoactinopolyspora</taxon>
    </lineage>
</organism>
<dbReference type="Pfam" id="PF01047">
    <property type="entry name" value="MarR"/>
    <property type="match status" value="1"/>
</dbReference>
<reference evidence="6 7" key="1">
    <citation type="submission" date="2018-06" db="EMBL/GenBank/DDBJ databases">
        <title>Phytoactinopolyspora halophila sp. nov., a novel halophilic actinomycete isolated from a saline soil in China.</title>
        <authorList>
            <person name="Tang S.-K."/>
        </authorList>
    </citation>
    <scope>NUCLEOTIDE SEQUENCE [LARGE SCALE GENOMIC DNA]</scope>
    <source>
        <strain evidence="6 7">YIM 96934</strain>
    </source>
</reference>
<dbReference type="RefSeq" id="WP_112256458.1">
    <property type="nucleotide sequence ID" value="NZ_QMIG01000001.1"/>
</dbReference>
<evidence type="ECO:0000256" key="1">
    <source>
        <dbReference type="ARBA" id="ARBA00023015"/>
    </source>
</evidence>
<dbReference type="SUPFAM" id="SSF46785">
    <property type="entry name" value="Winged helix' DNA-binding domain"/>
    <property type="match status" value="1"/>
</dbReference>
<dbReference type="InterPro" id="IPR023187">
    <property type="entry name" value="Tscrpt_reg_MarR-type_CS"/>
</dbReference>
<dbReference type="PANTHER" id="PTHR42756:SF1">
    <property type="entry name" value="TRANSCRIPTIONAL REPRESSOR OF EMRAB OPERON"/>
    <property type="match status" value="1"/>
</dbReference>
<dbReference type="Gene3D" id="1.10.10.10">
    <property type="entry name" value="Winged helix-like DNA-binding domain superfamily/Winged helix DNA-binding domain"/>
    <property type="match status" value="1"/>
</dbReference>
<comment type="caution">
    <text evidence="6">The sequence shown here is derived from an EMBL/GenBank/DDBJ whole genome shotgun (WGS) entry which is preliminary data.</text>
</comment>
<dbReference type="SMART" id="SM00347">
    <property type="entry name" value="HTH_MARR"/>
    <property type="match status" value="1"/>
</dbReference>
<evidence type="ECO:0000313" key="6">
    <source>
        <dbReference type="EMBL" id="RAW18744.1"/>
    </source>
</evidence>
<dbReference type="PRINTS" id="PR00598">
    <property type="entry name" value="HTHMARR"/>
</dbReference>
<dbReference type="EMBL" id="QMIG01000001">
    <property type="protein sequence ID" value="RAW18744.1"/>
    <property type="molecule type" value="Genomic_DNA"/>
</dbReference>
<gene>
    <name evidence="6" type="ORF">DPM12_01345</name>
</gene>
<sequence length="172" mass="19301">MDGQATGSEGHPLHPPATGPFADLEPDHHETPSVTERFQQVFWAAKKAMTDAAETAYRRHGVRSGQQFILMALWEEDGLSPGELARRLQLATPTVTKATARMELAGLVERRPHPSDRRLVRIHLTDAGLQLRRVMADEMRALSERALTSLDESEREDFVRFLAQLRTNVTPP</sequence>
<dbReference type="PANTHER" id="PTHR42756">
    <property type="entry name" value="TRANSCRIPTIONAL REGULATOR, MARR"/>
    <property type="match status" value="1"/>
</dbReference>
<dbReference type="PROSITE" id="PS01117">
    <property type="entry name" value="HTH_MARR_1"/>
    <property type="match status" value="1"/>
</dbReference>
<dbReference type="Proteomes" id="UP000250462">
    <property type="component" value="Unassembled WGS sequence"/>
</dbReference>
<name>A0A329R261_9ACTN</name>
<dbReference type="InterPro" id="IPR036388">
    <property type="entry name" value="WH-like_DNA-bd_sf"/>
</dbReference>